<dbReference type="PROSITE" id="PS50109">
    <property type="entry name" value="HIS_KIN"/>
    <property type="match status" value="1"/>
</dbReference>
<dbReference type="Proteomes" id="UP001500742">
    <property type="component" value="Unassembled WGS sequence"/>
</dbReference>
<dbReference type="SMART" id="SM00091">
    <property type="entry name" value="PAS"/>
    <property type="match status" value="4"/>
</dbReference>
<dbReference type="Pfam" id="PF08448">
    <property type="entry name" value="PAS_4"/>
    <property type="match status" value="3"/>
</dbReference>
<organism evidence="9 10">
    <name type="scientific">Mucilaginibacter dorajii</name>
    <dbReference type="NCBI Taxonomy" id="692994"/>
    <lineage>
        <taxon>Bacteria</taxon>
        <taxon>Pseudomonadati</taxon>
        <taxon>Bacteroidota</taxon>
        <taxon>Sphingobacteriia</taxon>
        <taxon>Sphingobacteriales</taxon>
        <taxon>Sphingobacteriaceae</taxon>
        <taxon>Mucilaginibacter</taxon>
    </lineage>
</organism>
<comment type="caution">
    <text evidence="9">The sequence shown here is derived from an EMBL/GenBank/DDBJ whole genome shotgun (WGS) entry which is preliminary data.</text>
</comment>
<dbReference type="Pfam" id="PF08447">
    <property type="entry name" value="PAS_3"/>
    <property type="match status" value="1"/>
</dbReference>
<evidence type="ECO:0000256" key="4">
    <source>
        <dbReference type="ARBA" id="ARBA00022679"/>
    </source>
</evidence>
<dbReference type="PANTHER" id="PTHR43047">
    <property type="entry name" value="TWO-COMPONENT HISTIDINE PROTEIN KINASE"/>
    <property type="match status" value="1"/>
</dbReference>
<evidence type="ECO:0000313" key="9">
    <source>
        <dbReference type="EMBL" id="GAA3967081.1"/>
    </source>
</evidence>
<name>A0ABP7PKD3_9SPHI</name>
<feature type="domain" description="Histidine kinase" evidence="7">
    <location>
        <begin position="626"/>
        <end position="839"/>
    </location>
</feature>
<dbReference type="Gene3D" id="3.30.450.20">
    <property type="entry name" value="PAS domain"/>
    <property type="match status" value="4"/>
</dbReference>
<feature type="domain" description="PAS" evidence="8">
    <location>
        <begin position="498"/>
        <end position="568"/>
    </location>
</feature>
<dbReference type="InterPro" id="IPR003661">
    <property type="entry name" value="HisK_dim/P_dom"/>
</dbReference>
<dbReference type="PROSITE" id="PS50112">
    <property type="entry name" value="PAS"/>
    <property type="match status" value="1"/>
</dbReference>
<dbReference type="InterPro" id="IPR005467">
    <property type="entry name" value="His_kinase_dom"/>
</dbReference>
<dbReference type="Pfam" id="PF00512">
    <property type="entry name" value="HisKA"/>
    <property type="match status" value="1"/>
</dbReference>
<dbReference type="InterPro" id="IPR004358">
    <property type="entry name" value="Sig_transdc_His_kin-like_C"/>
</dbReference>
<dbReference type="PANTHER" id="PTHR43047:SF72">
    <property type="entry name" value="OSMOSENSING HISTIDINE PROTEIN KINASE SLN1"/>
    <property type="match status" value="1"/>
</dbReference>
<accession>A0ABP7PKD3</accession>
<evidence type="ECO:0000256" key="6">
    <source>
        <dbReference type="SAM" id="Coils"/>
    </source>
</evidence>
<dbReference type="InterPro" id="IPR013656">
    <property type="entry name" value="PAS_4"/>
</dbReference>
<dbReference type="Pfam" id="PF02518">
    <property type="entry name" value="HATPase_c"/>
    <property type="match status" value="1"/>
</dbReference>
<dbReference type="InterPro" id="IPR000014">
    <property type="entry name" value="PAS"/>
</dbReference>
<dbReference type="InterPro" id="IPR013655">
    <property type="entry name" value="PAS_fold_3"/>
</dbReference>
<gene>
    <name evidence="9" type="ORF">GCM10022210_14670</name>
</gene>
<dbReference type="SUPFAM" id="SSF55874">
    <property type="entry name" value="ATPase domain of HSP90 chaperone/DNA topoisomerase II/histidine kinase"/>
    <property type="match status" value="1"/>
</dbReference>
<dbReference type="NCBIfam" id="TIGR00229">
    <property type="entry name" value="sensory_box"/>
    <property type="match status" value="1"/>
</dbReference>
<dbReference type="SMART" id="SM00388">
    <property type="entry name" value="HisKA"/>
    <property type="match status" value="1"/>
</dbReference>
<evidence type="ECO:0000256" key="3">
    <source>
        <dbReference type="ARBA" id="ARBA00022553"/>
    </source>
</evidence>
<feature type="coiled-coil region" evidence="6">
    <location>
        <begin position="141"/>
        <end position="168"/>
    </location>
</feature>
<dbReference type="EC" id="2.7.13.3" evidence="2"/>
<dbReference type="Gene3D" id="3.30.565.10">
    <property type="entry name" value="Histidine kinase-like ATPase, C-terminal domain"/>
    <property type="match status" value="1"/>
</dbReference>
<evidence type="ECO:0000259" key="7">
    <source>
        <dbReference type="PROSITE" id="PS50109"/>
    </source>
</evidence>
<dbReference type="Gene3D" id="1.10.287.130">
    <property type="match status" value="1"/>
</dbReference>
<dbReference type="RefSeq" id="WP_259089033.1">
    <property type="nucleotide sequence ID" value="NZ_BAAAZC010000009.1"/>
</dbReference>
<dbReference type="InterPro" id="IPR003594">
    <property type="entry name" value="HATPase_dom"/>
</dbReference>
<dbReference type="EMBL" id="BAAAZC010000009">
    <property type="protein sequence ID" value="GAA3967081.1"/>
    <property type="molecule type" value="Genomic_DNA"/>
</dbReference>
<dbReference type="CDD" id="cd00082">
    <property type="entry name" value="HisKA"/>
    <property type="match status" value="1"/>
</dbReference>
<keyword evidence="10" id="KW-1185">Reference proteome</keyword>
<dbReference type="SUPFAM" id="SSF55785">
    <property type="entry name" value="PYP-like sensor domain (PAS domain)"/>
    <property type="match status" value="4"/>
</dbReference>
<evidence type="ECO:0000256" key="1">
    <source>
        <dbReference type="ARBA" id="ARBA00000085"/>
    </source>
</evidence>
<feature type="coiled-coil region" evidence="6">
    <location>
        <begin position="290"/>
        <end position="349"/>
    </location>
</feature>
<sequence length="978" mass="112078">MALKHSSALPPETLRVFETMPQPYLILSPELYMLTASNAYLQLTGKTRAELAEHFLFDVFPKIPDWSHEEGGISFSLNTVLETHKPHQLPVMRFDIPSATDPLHVEERYWNTSHTPVLDAEGEICYIIHHTEDVTVQVIAERNLKASLEKETAAAARAENLSRQIEKLFDEIPAQIAIVTGPDLVYEFINPRYKTELFPNREVLGKPLLYALPEVAGEPIWDILQHVYKTGETMAGHEINIPLADEIGGPVKDHYFNYVYQAIRDEAGKITGVLSFKYEITELVLAKKRLEQNEQQLLALNRGLANANEEIQATNEEIQSANEELSATNEELFQAQRSMLRLNDELEERVELRSVELFNAQAEAAAERDRLKRFFMQVPTGICVLDGPDFIFELVNPSYQQLFPGRELLNKPLSEALPELEGTPIIDILKSVYYTGNTFEGKELLVPMARTKDGPIEDRYFSFIYQARYDADEVVDGILVFVFELTETILTRQKEKENEQRFRFLLNAMPQQVWTARPDGTLDYVNEVICDDFGQSMDQILGRRLQEFIHPDDQHISAQKWRAALQSGKEFMVEFRLKFHDGLYVWHLARALPLIENGHIRLWLGTNTNIEIQKNNEQKKDEFLSIASHELKTPLTSIKAFNQLMQRTTDGQKLSTFIQKSATHVLRLEKLISDLLDVSRLNAGKMEYNMEAFSFLDMLKDSIESVQQATTSHQIILEKAEDVTYTGDRFRLEQVVNNLLSNAIKYSPEADKVIVNCVIHPDNSLIVSVQDFGIGIEEKNLMRLFDRYYRVDNTAMRFEGLGLGLFISAEILKRHHGSFWIESKPGIGSTFFFRLLLDGAEKAEAIIRGDEFYQDSTLTLVYNKTHHRIDADWTGFQNLESVQQGCLRMLDMLQKNKVSKVLNSNIHVLGNWSEASDWGNNEWFPAMEKAGLRYFAWVYSPSVFSQLSAQKSIETLKGKISFSFFNDLEAAEEWIESK</sequence>
<keyword evidence="5" id="KW-0418">Kinase</keyword>
<dbReference type="SMART" id="SM00387">
    <property type="entry name" value="HATPase_c"/>
    <property type="match status" value="1"/>
</dbReference>
<reference evidence="10" key="1">
    <citation type="journal article" date="2019" name="Int. J. Syst. Evol. Microbiol.">
        <title>The Global Catalogue of Microorganisms (GCM) 10K type strain sequencing project: providing services to taxonomists for standard genome sequencing and annotation.</title>
        <authorList>
            <consortium name="The Broad Institute Genomics Platform"/>
            <consortium name="The Broad Institute Genome Sequencing Center for Infectious Disease"/>
            <person name="Wu L."/>
            <person name="Ma J."/>
        </authorList>
    </citation>
    <scope>NUCLEOTIDE SEQUENCE [LARGE SCALE GENOMIC DNA]</scope>
    <source>
        <strain evidence="10">JCM 16601</strain>
    </source>
</reference>
<dbReference type="PRINTS" id="PR00344">
    <property type="entry name" value="BCTRLSENSOR"/>
</dbReference>
<protein>
    <recommendedName>
        <fullName evidence="2">histidine kinase</fullName>
        <ecNumber evidence="2">2.7.13.3</ecNumber>
    </recommendedName>
</protein>
<dbReference type="InterPro" id="IPR036890">
    <property type="entry name" value="HATPase_C_sf"/>
</dbReference>
<dbReference type="InterPro" id="IPR035965">
    <property type="entry name" value="PAS-like_dom_sf"/>
</dbReference>
<dbReference type="SUPFAM" id="SSF47384">
    <property type="entry name" value="Homodimeric domain of signal transducing histidine kinase"/>
    <property type="match status" value="1"/>
</dbReference>
<evidence type="ECO:0000256" key="2">
    <source>
        <dbReference type="ARBA" id="ARBA00012438"/>
    </source>
</evidence>
<keyword evidence="4" id="KW-0808">Transferase</keyword>
<proteinExistence type="predicted"/>
<dbReference type="InterPro" id="IPR036097">
    <property type="entry name" value="HisK_dim/P_sf"/>
</dbReference>
<dbReference type="CDD" id="cd00130">
    <property type="entry name" value="PAS"/>
    <property type="match status" value="1"/>
</dbReference>
<comment type="catalytic activity">
    <reaction evidence="1">
        <text>ATP + protein L-histidine = ADP + protein N-phospho-L-histidine.</text>
        <dbReference type="EC" id="2.7.13.3"/>
    </reaction>
</comment>
<evidence type="ECO:0000259" key="8">
    <source>
        <dbReference type="PROSITE" id="PS50112"/>
    </source>
</evidence>
<keyword evidence="6" id="KW-0175">Coiled coil</keyword>
<evidence type="ECO:0000313" key="10">
    <source>
        <dbReference type="Proteomes" id="UP001500742"/>
    </source>
</evidence>
<evidence type="ECO:0000256" key="5">
    <source>
        <dbReference type="ARBA" id="ARBA00022777"/>
    </source>
</evidence>
<keyword evidence="3" id="KW-0597">Phosphoprotein</keyword>